<dbReference type="AlphaFoldDB" id="A0AB36FQ18"/>
<gene>
    <name evidence="2" type="ORF">BFV95_4044</name>
</gene>
<evidence type="ECO:0000256" key="1">
    <source>
        <dbReference type="SAM" id="MobiDB-lite"/>
    </source>
</evidence>
<dbReference type="EMBL" id="MIPY01000035">
    <property type="protein sequence ID" value="OES26018.1"/>
    <property type="molecule type" value="Genomic_DNA"/>
</dbReference>
<evidence type="ECO:0000313" key="2">
    <source>
        <dbReference type="EMBL" id="OES26018.1"/>
    </source>
</evidence>
<reference evidence="2 3" key="1">
    <citation type="submission" date="2016-09" db="EMBL/GenBank/DDBJ databases">
        <title>Draft Genome Sequence of four Alteromonas macleodii strains isolated from copper coupons and grown long-term at elevated copper levels.</title>
        <authorList>
            <person name="Cusick K."/>
            <person name="Dale J."/>
            <person name="Little B."/>
            <person name="Biffinger J."/>
        </authorList>
    </citation>
    <scope>NUCLEOTIDE SEQUENCE [LARGE SCALE GENOMIC DNA]</scope>
    <source>
        <strain evidence="2 3">KCP01</strain>
    </source>
</reference>
<feature type="region of interest" description="Disordered" evidence="1">
    <location>
        <begin position="1"/>
        <end position="59"/>
    </location>
</feature>
<dbReference type="RefSeq" id="WP_069945185.1">
    <property type="nucleotide sequence ID" value="NZ_MIPW01000028.1"/>
</dbReference>
<comment type="caution">
    <text evidence="2">The sequence shown here is derived from an EMBL/GenBank/DDBJ whole genome shotgun (WGS) entry which is preliminary data.</text>
</comment>
<organism evidence="2 3">
    <name type="scientific">Alteromonas macleodii</name>
    <name type="common">Pseudoalteromonas macleodii</name>
    <dbReference type="NCBI Taxonomy" id="28108"/>
    <lineage>
        <taxon>Bacteria</taxon>
        <taxon>Pseudomonadati</taxon>
        <taxon>Pseudomonadota</taxon>
        <taxon>Gammaproteobacteria</taxon>
        <taxon>Alteromonadales</taxon>
        <taxon>Alteromonadaceae</taxon>
        <taxon>Alteromonas/Salinimonas group</taxon>
        <taxon>Alteromonas</taxon>
    </lineage>
</organism>
<keyword evidence="3" id="KW-1185">Reference proteome</keyword>
<dbReference type="Proteomes" id="UP000095392">
    <property type="component" value="Unassembled WGS sequence"/>
</dbReference>
<evidence type="ECO:0000313" key="3">
    <source>
        <dbReference type="Proteomes" id="UP000095392"/>
    </source>
</evidence>
<protein>
    <submittedName>
        <fullName evidence="2">Uncharacterized protein</fullName>
    </submittedName>
</protein>
<proteinExistence type="predicted"/>
<name>A0AB36FQ18_ALTMA</name>
<feature type="compositionally biased region" description="Polar residues" evidence="1">
    <location>
        <begin position="26"/>
        <end position="35"/>
    </location>
</feature>
<sequence>MDDVKTQEEATGQSFSLGGKKRHNAKNSQSENEQNVPKAHNAEMKQPRNEQSVPKRSVSKMVQLDTFMNTNQIDLLSNLSDGQEAITPAYFSERSP</sequence>
<accession>A0AB36FQ18</accession>